<keyword evidence="2" id="KW-1185">Reference proteome</keyword>
<comment type="caution">
    <text evidence="1">The sequence shown here is derived from an EMBL/GenBank/DDBJ whole genome shotgun (WGS) entry which is preliminary data.</text>
</comment>
<dbReference type="RefSeq" id="XP_067544688.1">
    <property type="nucleotide sequence ID" value="XM_067689665.1"/>
</dbReference>
<dbReference type="VEuPathDB" id="MicrosporidiaDB:NEDG_02247"/>
<evidence type="ECO:0000313" key="2">
    <source>
        <dbReference type="Proteomes" id="UP000185944"/>
    </source>
</evidence>
<gene>
    <name evidence="1" type="ORF">NEDG_02247</name>
</gene>
<dbReference type="EMBL" id="LTDL01000030">
    <property type="protein sequence ID" value="OAG30429.1"/>
    <property type="molecule type" value="Genomic_DNA"/>
</dbReference>
<dbReference type="Proteomes" id="UP000185944">
    <property type="component" value="Unassembled WGS sequence"/>
</dbReference>
<dbReference type="GeneID" id="93648597"/>
<sequence length="184" mass="20154">MPSRHLQQTLCFGWSRMDIRVSGLTALSSSAEQRHTWQASLSAAISSRLMTMARCSGESWLRSAWPSSSASLPHPKSSQASREKHTIFDPWGTLFGMCKQSIPLTLMRLRVGLVAMSKVLLRTKSVSSYVPEARTLTSSRPSKPVLIHTKVCSRSAIVSKLSSSLKLSVRCLAVARLIPIDGSV</sequence>
<reference evidence="1 2" key="1">
    <citation type="submission" date="2016-02" db="EMBL/GenBank/DDBJ databases">
        <title>Discovery of a natural microsporidian pathogen with a broad tissue tropism in Caenorhabditis elegans.</title>
        <authorList>
            <person name="Luallen R.J."/>
            <person name="Reinke A.W."/>
            <person name="Tong L."/>
            <person name="Botts M.R."/>
            <person name="Felix M.-A."/>
            <person name="Troemel E.R."/>
        </authorList>
    </citation>
    <scope>NUCLEOTIDE SEQUENCE [LARGE SCALE GENOMIC DNA]</scope>
    <source>
        <strain evidence="1 2">JUm2807</strain>
    </source>
</reference>
<dbReference type="AlphaFoldDB" id="A0A177EHG7"/>
<evidence type="ECO:0000313" key="1">
    <source>
        <dbReference type="EMBL" id="OAG30429.1"/>
    </source>
</evidence>
<name>A0A177EHG7_9MICR</name>
<organism evidence="1 2">
    <name type="scientific">Nematocida displodere</name>
    <dbReference type="NCBI Taxonomy" id="1805483"/>
    <lineage>
        <taxon>Eukaryota</taxon>
        <taxon>Fungi</taxon>
        <taxon>Fungi incertae sedis</taxon>
        <taxon>Microsporidia</taxon>
        <taxon>Nematocida</taxon>
    </lineage>
</organism>
<proteinExistence type="predicted"/>
<protein>
    <submittedName>
        <fullName evidence="1">Uncharacterized protein</fullName>
    </submittedName>
</protein>
<accession>A0A177EHG7</accession>